<dbReference type="Proteomes" id="UP001303407">
    <property type="component" value="Chromosome"/>
</dbReference>
<evidence type="ECO:0000313" key="3">
    <source>
        <dbReference type="Proteomes" id="UP001302806"/>
    </source>
</evidence>
<keyword evidence="4" id="KW-1185">Reference proteome</keyword>
<gene>
    <name evidence="2" type="ORF">RHP49_04505</name>
    <name evidence="1" type="ORF">RHP51_13710</name>
</gene>
<evidence type="ECO:0000313" key="2">
    <source>
        <dbReference type="EMBL" id="WNH13520.1"/>
    </source>
</evidence>
<dbReference type="RefSeq" id="WP_415863492.1">
    <property type="nucleotide sequence ID" value="NZ_CP134536.1"/>
</dbReference>
<organism evidence="2 4">
    <name type="scientific">Thalassobellus suaedae</name>
    <dbReference type="NCBI Taxonomy" id="3074124"/>
    <lineage>
        <taxon>Bacteria</taxon>
        <taxon>Pseudomonadati</taxon>
        <taxon>Bacteroidota</taxon>
        <taxon>Flavobacteriia</taxon>
        <taxon>Flavobacteriales</taxon>
        <taxon>Flavobacteriaceae</taxon>
        <taxon>Thalassobellus</taxon>
    </lineage>
</organism>
<dbReference type="EMBL" id="CP134536">
    <property type="protein sequence ID" value="WNH13520.1"/>
    <property type="molecule type" value="Genomic_DNA"/>
</dbReference>
<dbReference type="EMBL" id="CP134537">
    <property type="protein sequence ID" value="WNH08204.1"/>
    <property type="molecule type" value="Genomic_DNA"/>
</dbReference>
<protein>
    <submittedName>
        <fullName evidence="2">Uncharacterized protein</fullName>
    </submittedName>
</protein>
<sequence>MTGEWQVKLDSLNVGENDNWAKSKLECDTINLPRTLDDFGIGKPNNLEPVINNYVMFNLSPNPKTLKGIEGRFVPVFWSPVHFPDQPASMGLLLNE</sequence>
<proteinExistence type="predicted"/>
<evidence type="ECO:0000313" key="4">
    <source>
        <dbReference type="Proteomes" id="UP001303407"/>
    </source>
</evidence>
<dbReference type="Proteomes" id="UP001302806">
    <property type="component" value="Chromosome"/>
</dbReference>
<evidence type="ECO:0000313" key="1">
    <source>
        <dbReference type="EMBL" id="WNH08204.1"/>
    </source>
</evidence>
<name>A0ABY9Y6M5_9FLAO</name>
<reference evidence="3 4" key="1">
    <citation type="submission" date="2023-09" db="EMBL/GenBank/DDBJ databases">
        <title>Thalassobella suaedae gen. nov., sp. nov., a marine bacterium of the family Flavobacteriaceae isolated from a halophyte Suaeda japonica.</title>
        <authorList>
            <person name="Lee S.Y."/>
            <person name="Hwang C.Y."/>
        </authorList>
    </citation>
    <scope>NUCLEOTIDE SEQUENCE [LARGE SCALE GENOMIC DNA]</scope>
    <source>
        <strain evidence="2 4">HL-DH10</strain>
        <strain evidence="1 3">HL-DH14</strain>
    </source>
</reference>
<accession>A0ABY9Y6M5</accession>